<dbReference type="SUPFAM" id="SSF102215">
    <property type="entry name" value="Creatininase"/>
    <property type="match status" value="1"/>
</dbReference>
<evidence type="ECO:0000256" key="4">
    <source>
        <dbReference type="ARBA" id="ARBA00022833"/>
    </source>
</evidence>
<dbReference type="Proteomes" id="UP000176897">
    <property type="component" value="Unassembled WGS sequence"/>
</dbReference>
<dbReference type="STRING" id="1802401.A3B21_03240"/>
<comment type="similarity">
    <text evidence="5">Belongs to the creatininase superfamily.</text>
</comment>
<dbReference type="InterPro" id="IPR024087">
    <property type="entry name" value="Creatininase-like_sf"/>
</dbReference>
<evidence type="ECO:0000256" key="3">
    <source>
        <dbReference type="ARBA" id="ARBA00022801"/>
    </source>
</evidence>
<reference evidence="6 7" key="1">
    <citation type="journal article" date="2016" name="Nat. Commun.">
        <title>Thousands of microbial genomes shed light on interconnected biogeochemical processes in an aquifer system.</title>
        <authorList>
            <person name="Anantharaman K."/>
            <person name="Brown C.T."/>
            <person name="Hug L.A."/>
            <person name="Sharon I."/>
            <person name="Castelle C.J."/>
            <person name="Probst A.J."/>
            <person name="Thomas B.C."/>
            <person name="Singh A."/>
            <person name="Wilkins M.J."/>
            <person name="Karaoz U."/>
            <person name="Brodie E.L."/>
            <person name="Williams K.H."/>
            <person name="Hubbard S.S."/>
            <person name="Banfield J.F."/>
        </authorList>
    </citation>
    <scope>NUCLEOTIDE SEQUENCE [LARGE SCALE GENOMIC DNA]</scope>
</reference>
<dbReference type="AlphaFoldDB" id="A0A1F7URT5"/>
<keyword evidence="4" id="KW-0862">Zinc</keyword>
<evidence type="ECO:0000256" key="5">
    <source>
        <dbReference type="ARBA" id="ARBA00024029"/>
    </source>
</evidence>
<dbReference type="InterPro" id="IPR003785">
    <property type="entry name" value="Creatininase/forma_Hydrolase"/>
</dbReference>
<keyword evidence="3" id="KW-0378">Hydrolase</keyword>
<gene>
    <name evidence="6" type="ORF">A3B21_03240</name>
</gene>
<evidence type="ECO:0000313" key="7">
    <source>
        <dbReference type="Proteomes" id="UP000176897"/>
    </source>
</evidence>
<dbReference type="PANTHER" id="PTHR35005:SF1">
    <property type="entry name" value="2-AMINO-5-FORMYLAMINO-6-RIBOSYLAMINOPYRIMIDIN-4(3H)-ONE 5'-MONOPHOSPHATE DEFORMYLASE"/>
    <property type="match status" value="1"/>
</dbReference>
<proteinExistence type="inferred from homology"/>
<dbReference type="EMBL" id="MGEJ01000012">
    <property type="protein sequence ID" value="OGL80955.1"/>
    <property type="molecule type" value="Genomic_DNA"/>
</dbReference>
<evidence type="ECO:0008006" key="8">
    <source>
        <dbReference type="Google" id="ProtNLM"/>
    </source>
</evidence>
<accession>A0A1F7URT5</accession>
<dbReference type="GO" id="GO:0046872">
    <property type="term" value="F:metal ion binding"/>
    <property type="evidence" value="ECO:0007669"/>
    <property type="project" value="UniProtKB-KW"/>
</dbReference>
<evidence type="ECO:0000256" key="1">
    <source>
        <dbReference type="ARBA" id="ARBA00001947"/>
    </source>
</evidence>
<comment type="cofactor">
    <cofactor evidence="1">
        <name>Zn(2+)</name>
        <dbReference type="ChEBI" id="CHEBI:29105"/>
    </cofactor>
</comment>
<dbReference type="GO" id="GO:0009231">
    <property type="term" value="P:riboflavin biosynthetic process"/>
    <property type="evidence" value="ECO:0007669"/>
    <property type="project" value="TreeGrafter"/>
</dbReference>
<dbReference type="PANTHER" id="PTHR35005">
    <property type="entry name" value="3-DEHYDRO-SCYLLO-INOSOSE HYDROLASE"/>
    <property type="match status" value="1"/>
</dbReference>
<evidence type="ECO:0000313" key="6">
    <source>
        <dbReference type="EMBL" id="OGL80955.1"/>
    </source>
</evidence>
<name>A0A1F7URT5_9BACT</name>
<comment type="caution">
    <text evidence="6">The sequence shown here is derived from an EMBL/GenBank/DDBJ whole genome shotgun (WGS) entry which is preliminary data.</text>
</comment>
<dbReference type="Pfam" id="PF02633">
    <property type="entry name" value="Creatininase"/>
    <property type="match status" value="1"/>
</dbReference>
<sequence>MSWGEVGAAIRSDKAPNGRCFAVWGWGSQEQHGPRMPLDTDTLIAEHFARFIGRERNILQFPTVPIGMSRHHEAFPGTVSLSQEAAYGVAASVLRSLHRMGVTHLFAIMGHGGNVAPFHAAVQGLGKEIAGLQICEPLDALFYVKDGELGELLNSFGEAVSHAGAAECSIIYTMLEEHGRADEMLSYVNAPITDDMVTLGGHGVGTQGGNPEAFRQMFPSGSKGDQRKADTTRGRRMLRLMEQKLLRKFNEFVES</sequence>
<keyword evidence="2" id="KW-0479">Metal-binding</keyword>
<evidence type="ECO:0000256" key="2">
    <source>
        <dbReference type="ARBA" id="ARBA00022723"/>
    </source>
</evidence>
<protein>
    <recommendedName>
        <fullName evidence="8">Creatinine amidohydrolase</fullName>
    </recommendedName>
</protein>
<organism evidence="6 7">
    <name type="scientific">Candidatus Uhrbacteria bacterium RIFCSPLOWO2_01_FULL_47_24</name>
    <dbReference type="NCBI Taxonomy" id="1802401"/>
    <lineage>
        <taxon>Bacteria</taxon>
        <taxon>Candidatus Uhriibacteriota</taxon>
    </lineage>
</organism>
<dbReference type="Gene3D" id="3.40.50.10310">
    <property type="entry name" value="Creatininase"/>
    <property type="match status" value="1"/>
</dbReference>
<dbReference type="GO" id="GO:0016811">
    <property type="term" value="F:hydrolase activity, acting on carbon-nitrogen (but not peptide) bonds, in linear amides"/>
    <property type="evidence" value="ECO:0007669"/>
    <property type="project" value="TreeGrafter"/>
</dbReference>